<dbReference type="PROSITE" id="PS00718">
    <property type="entry name" value="SIGMA54_2"/>
    <property type="match status" value="1"/>
</dbReference>
<dbReference type="NCBIfam" id="TIGR02395">
    <property type="entry name" value="rpoN_sigma"/>
    <property type="match status" value="1"/>
</dbReference>
<gene>
    <name evidence="11" type="primary">rpoN</name>
    <name evidence="11" type="ORF">GNP93_05125</name>
</gene>
<keyword evidence="12" id="KW-1185">Reference proteome</keyword>
<dbReference type="InterPro" id="IPR000394">
    <property type="entry name" value="RNA_pol_sigma_54"/>
</dbReference>
<dbReference type="InterPro" id="IPR007634">
    <property type="entry name" value="RNA_pol_sigma_54_DNA-bd"/>
</dbReference>
<keyword evidence="2" id="KW-0240">DNA-directed RNA polymerase</keyword>
<accession>A0A7X3CRC6</accession>
<dbReference type="Gene3D" id="1.10.10.1330">
    <property type="entry name" value="RNA polymerase sigma-54 factor, core-binding domain"/>
    <property type="match status" value="1"/>
</dbReference>
<name>A0A7X3CRC6_9BACL</name>
<organism evidence="11 12">
    <name type="scientific">Paenibacillus validus</name>
    <dbReference type="NCBI Taxonomy" id="44253"/>
    <lineage>
        <taxon>Bacteria</taxon>
        <taxon>Bacillati</taxon>
        <taxon>Bacillota</taxon>
        <taxon>Bacilli</taxon>
        <taxon>Bacillales</taxon>
        <taxon>Paenibacillaceae</taxon>
        <taxon>Paenibacillus</taxon>
    </lineage>
</organism>
<dbReference type="GO" id="GO:0003677">
    <property type="term" value="F:DNA binding"/>
    <property type="evidence" value="ECO:0007669"/>
    <property type="project" value="UniProtKB-KW"/>
</dbReference>
<evidence type="ECO:0000256" key="4">
    <source>
        <dbReference type="ARBA" id="ARBA00022695"/>
    </source>
</evidence>
<dbReference type="PRINTS" id="PR00045">
    <property type="entry name" value="SIGMA54FCT"/>
</dbReference>
<proteinExistence type="inferred from homology"/>
<evidence type="ECO:0000259" key="10">
    <source>
        <dbReference type="Pfam" id="PF04963"/>
    </source>
</evidence>
<dbReference type="AlphaFoldDB" id="A0A7X3CRC6"/>
<evidence type="ECO:0000256" key="8">
    <source>
        <dbReference type="ARBA" id="ARBA00023163"/>
    </source>
</evidence>
<reference evidence="11 12" key="1">
    <citation type="submission" date="2019-11" db="EMBL/GenBank/DDBJ databases">
        <title>Draft genome sequences of five Paenibacillus species of dairy origin.</title>
        <authorList>
            <person name="Olajide A.M."/>
            <person name="Chen S."/>
            <person name="Lapointe G."/>
        </authorList>
    </citation>
    <scope>NUCLEOTIDE SEQUENCE [LARGE SCALE GENOMIC DNA]</scope>
    <source>
        <strain evidence="11 12">2CS3</strain>
    </source>
</reference>
<sequence>MELALTSAQHQKLSITPQLRQSMEILHMSSLDLSEYIREHTADNPFIEINADPYKAKFGPSMKYRSLSPNEWWLNRNHKTESTLESALLEQVKYLNLDKVTFELCTLVIGSLDERGYLLQQKEWIVERLGVSIEQVNHAVQIIQSLEPYGLAASSLEECLLIQLDQLGDTDTLIRDLVRYDLMSIAKGKIQQLAKKYATDAADIQQRIDRISKLNPKPGSIFNNENPHYIIPDLVLKNTGHTIQLFIEEQSLPQLSLNTYYLDMMKQNDSKEVSGYLKKRWQAAKWVMQCIDQRKMTLLRVAGVIFERQSEFCRKGPSFIQSISMKQVADMLDIHESTVSRAVNNKYVMTPWGLYELKHFFTSSIKQSDGESVSAVQMKERIREIIRQENKSAPLSDQKIAEYLQKEGLTISRRTVTKYREDLNILSTAQRKKY</sequence>
<keyword evidence="8" id="KW-0804">Transcription</keyword>
<dbReference type="PANTHER" id="PTHR32248">
    <property type="entry name" value="RNA POLYMERASE SIGMA-54 FACTOR"/>
    <property type="match status" value="1"/>
</dbReference>
<dbReference type="RefSeq" id="WP_155614186.1">
    <property type="nucleotide sequence ID" value="NZ_WNZX01000003.1"/>
</dbReference>
<comment type="similarity">
    <text evidence="1">Belongs to the sigma-54 factor family.</text>
</comment>
<dbReference type="Pfam" id="PF04963">
    <property type="entry name" value="Sigma54_CBD"/>
    <property type="match status" value="1"/>
</dbReference>
<dbReference type="Pfam" id="PF04552">
    <property type="entry name" value="Sigma54_DBD"/>
    <property type="match status" value="1"/>
</dbReference>
<dbReference type="Gene3D" id="1.10.10.60">
    <property type="entry name" value="Homeodomain-like"/>
    <property type="match status" value="1"/>
</dbReference>
<evidence type="ECO:0000256" key="6">
    <source>
        <dbReference type="ARBA" id="ARBA00023082"/>
    </source>
</evidence>
<evidence type="ECO:0000256" key="5">
    <source>
        <dbReference type="ARBA" id="ARBA00023015"/>
    </source>
</evidence>
<evidence type="ECO:0000259" key="9">
    <source>
        <dbReference type="Pfam" id="PF04552"/>
    </source>
</evidence>
<dbReference type="GO" id="GO:0006352">
    <property type="term" value="P:DNA-templated transcription initiation"/>
    <property type="evidence" value="ECO:0007669"/>
    <property type="project" value="InterPro"/>
</dbReference>
<keyword evidence="6" id="KW-0731">Sigma factor</keyword>
<keyword evidence="7" id="KW-0238">DNA-binding</keyword>
<dbReference type="GO" id="GO:0016779">
    <property type="term" value="F:nucleotidyltransferase activity"/>
    <property type="evidence" value="ECO:0007669"/>
    <property type="project" value="UniProtKB-KW"/>
</dbReference>
<evidence type="ECO:0000256" key="2">
    <source>
        <dbReference type="ARBA" id="ARBA00022478"/>
    </source>
</evidence>
<dbReference type="PIRSF" id="PIRSF000774">
    <property type="entry name" value="RpoN"/>
    <property type="match status" value="1"/>
</dbReference>
<feature type="domain" description="RNA polymerase sigma factor 54 core-binding" evidence="10">
    <location>
        <begin position="77"/>
        <end position="261"/>
    </location>
</feature>
<protein>
    <submittedName>
        <fullName evidence="11">RNA polymerase factor sigma-54</fullName>
    </submittedName>
</protein>
<dbReference type="PANTHER" id="PTHR32248:SF4">
    <property type="entry name" value="RNA POLYMERASE SIGMA-54 FACTOR"/>
    <property type="match status" value="1"/>
</dbReference>
<keyword evidence="5" id="KW-0805">Transcription regulation</keyword>
<evidence type="ECO:0000256" key="7">
    <source>
        <dbReference type="ARBA" id="ARBA00023125"/>
    </source>
</evidence>
<dbReference type="GO" id="GO:0001216">
    <property type="term" value="F:DNA-binding transcription activator activity"/>
    <property type="evidence" value="ECO:0007669"/>
    <property type="project" value="InterPro"/>
</dbReference>
<evidence type="ECO:0000313" key="11">
    <source>
        <dbReference type="EMBL" id="MUG70057.1"/>
    </source>
</evidence>
<evidence type="ECO:0000313" key="12">
    <source>
        <dbReference type="Proteomes" id="UP000450917"/>
    </source>
</evidence>
<dbReference type="Proteomes" id="UP000450917">
    <property type="component" value="Unassembled WGS sequence"/>
</dbReference>
<keyword evidence="4" id="KW-0548">Nucleotidyltransferase</keyword>
<dbReference type="InterPro" id="IPR007046">
    <property type="entry name" value="RNA_pol_sigma_54_core-bd"/>
</dbReference>
<evidence type="ECO:0000256" key="1">
    <source>
        <dbReference type="ARBA" id="ARBA00008798"/>
    </source>
</evidence>
<dbReference type="GO" id="GO:0000428">
    <property type="term" value="C:DNA-directed RNA polymerase complex"/>
    <property type="evidence" value="ECO:0007669"/>
    <property type="project" value="UniProtKB-KW"/>
</dbReference>
<dbReference type="EMBL" id="WNZX01000003">
    <property type="protein sequence ID" value="MUG70057.1"/>
    <property type="molecule type" value="Genomic_DNA"/>
</dbReference>
<evidence type="ECO:0000256" key="3">
    <source>
        <dbReference type="ARBA" id="ARBA00022679"/>
    </source>
</evidence>
<dbReference type="InterPro" id="IPR038709">
    <property type="entry name" value="RpoN_core-bd_sf"/>
</dbReference>
<dbReference type="GO" id="GO:0016987">
    <property type="term" value="F:sigma factor activity"/>
    <property type="evidence" value="ECO:0007669"/>
    <property type="project" value="UniProtKB-KW"/>
</dbReference>
<keyword evidence="3" id="KW-0808">Transferase</keyword>
<dbReference type="Pfam" id="PF00309">
    <property type="entry name" value="Sigma54_AID"/>
    <property type="match status" value="1"/>
</dbReference>
<feature type="domain" description="RNA polymerase sigma factor 54 DNA-binding" evidence="9">
    <location>
        <begin position="276"/>
        <end position="433"/>
    </location>
</feature>
<comment type="caution">
    <text evidence="11">The sequence shown here is derived from an EMBL/GenBank/DDBJ whole genome shotgun (WGS) entry which is preliminary data.</text>
</comment>
<dbReference type="PROSITE" id="PS50044">
    <property type="entry name" value="SIGMA54_3"/>
    <property type="match status" value="1"/>
</dbReference>